<evidence type="ECO:0000256" key="5">
    <source>
        <dbReference type="ARBA" id="ARBA00022989"/>
    </source>
</evidence>
<feature type="domain" description="CSC1/OSCA1-like cytosolic" evidence="10">
    <location>
        <begin position="219"/>
        <end position="375"/>
    </location>
</feature>
<feature type="transmembrane region" description="Helical" evidence="7">
    <location>
        <begin position="586"/>
        <end position="604"/>
    </location>
</feature>
<dbReference type="InterPro" id="IPR027815">
    <property type="entry name" value="CSC1/OSCA1-like_cyt"/>
</dbReference>
<evidence type="ECO:0000259" key="9">
    <source>
        <dbReference type="Pfam" id="PF13967"/>
    </source>
</evidence>
<sequence length="743" mass="84385">MVWPKFNFSENILMDNESCFSANRHPNSTALFINVYEGIPETLLLNLIAWILLLLLFALLRNRAWDYGRLALVQNEKWTQLFYKNTEEAVAVEETTADTSLSADSGCCSWFPAVFTINKQRLFARCGPDASHYLSFQRHLLVLTAIITIVSVCIILPINFQGNLQGTSYTFGHTTISNLEPTSKWLWAHIIASFCFVPLTILIMRRCSSRIPTATLVSSRTIMVTHISRNHRNLDEIRNYFLVRYPNMQIKDITIAYKIKELTKLEQQRECAHEAKCFCIMNNEHGMKVQPHGCIICCPWKSKNALEYYTAEEERLYNLVIEKRREAVQQPLGIAFITFSTEEAAQYVVQSFVPGTRFHWTITKAPAPPDILWENLQISSRNWYSKAILINFFLFIILFFLTTPAIVVNLLNTLTSSQENIFKKVSPFLSEFLPTLLLLTMSAIMPVIVAYSDQLMSHWTKSEQNFATMQKTFYFLLFMVLILPSLGLTSAQALVSWSVQSNNTYRWECIFLPDKGAIFVNYVITSALIGTALELLRFPELAMYVWRLLIAKSSAEKISIQKAILSEFPFGIHYAWTLLIFTTSTVYSLICPLITPFGLLYLCLKHMVDKHNIYFVYRPSGMCGEGQKIHVSAVRNVRVGIILLQIIMLAFAVVRGGLSSMSIITLLGLIASCSFFFLMGPFPSCKPTALSVNNFSEHERYVAPVLIKVHSQNHTPVTATPDYGSSSVNDLSKQLCITPSIAT</sequence>
<dbReference type="GO" id="GO:0005227">
    <property type="term" value="F:calcium-activated cation channel activity"/>
    <property type="evidence" value="ECO:0007669"/>
    <property type="project" value="InterPro"/>
</dbReference>
<feature type="transmembrane region" description="Helical" evidence="7">
    <location>
        <begin position="140"/>
        <end position="160"/>
    </location>
</feature>
<evidence type="ECO:0000256" key="7">
    <source>
        <dbReference type="SAM" id="Phobius"/>
    </source>
</evidence>
<dbReference type="InterPro" id="IPR003864">
    <property type="entry name" value="CSC1/OSCA1-like_7TM"/>
</dbReference>
<evidence type="ECO:0000313" key="12">
    <source>
        <dbReference type="Proteomes" id="UP000801492"/>
    </source>
</evidence>
<dbReference type="Pfam" id="PF13967">
    <property type="entry name" value="RSN1_TM"/>
    <property type="match status" value="1"/>
</dbReference>
<name>A0A8K0DDZ9_IGNLU</name>
<dbReference type="Pfam" id="PF14703">
    <property type="entry name" value="PHM7_cyt"/>
    <property type="match status" value="1"/>
</dbReference>
<proteinExistence type="inferred from homology"/>
<evidence type="ECO:0000313" key="11">
    <source>
        <dbReference type="EMBL" id="KAF2901581.1"/>
    </source>
</evidence>
<feature type="transmembrane region" description="Helical" evidence="7">
    <location>
        <begin position="185"/>
        <end position="204"/>
    </location>
</feature>
<evidence type="ECO:0008006" key="13">
    <source>
        <dbReference type="Google" id="ProtNLM"/>
    </source>
</evidence>
<dbReference type="InterPro" id="IPR032880">
    <property type="entry name" value="CSC1/OSCA1-like_N"/>
</dbReference>
<feature type="domain" description="CSC1/OSCA1-like N-terminal transmembrane" evidence="9">
    <location>
        <begin position="42"/>
        <end position="203"/>
    </location>
</feature>
<dbReference type="GO" id="GO:0005886">
    <property type="term" value="C:plasma membrane"/>
    <property type="evidence" value="ECO:0007669"/>
    <property type="project" value="TreeGrafter"/>
</dbReference>
<dbReference type="EMBL" id="VTPC01001546">
    <property type="protein sequence ID" value="KAF2901581.1"/>
    <property type="molecule type" value="Genomic_DNA"/>
</dbReference>
<evidence type="ECO:0000256" key="3">
    <source>
        <dbReference type="ARBA" id="ARBA00022448"/>
    </source>
</evidence>
<feature type="transmembrane region" description="Helical" evidence="7">
    <location>
        <begin position="660"/>
        <end position="678"/>
    </location>
</feature>
<comment type="similarity">
    <text evidence="2">Belongs to the CSC1 (TC 1.A.17) family.</text>
</comment>
<evidence type="ECO:0000259" key="8">
    <source>
        <dbReference type="Pfam" id="PF02714"/>
    </source>
</evidence>
<feature type="domain" description="CSC1/OSCA1-like 7TM region" evidence="8">
    <location>
        <begin position="387"/>
        <end position="650"/>
    </location>
</feature>
<organism evidence="11 12">
    <name type="scientific">Ignelater luminosus</name>
    <name type="common">Cucubano</name>
    <name type="synonym">Pyrophorus luminosus</name>
    <dbReference type="NCBI Taxonomy" id="2038154"/>
    <lineage>
        <taxon>Eukaryota</taxon>
        <taxon>Metazoa</taxon>
        <taxon>Ecdysozoa</taxon>
        <taxon>Arthropoda</taxon>
        <taxon>Hexapoda</taxon>
        <taxon>Insecta</taxon>
        <taxon>Pterygota</taxon>
        <taxon>Neoptera</taxon>
        <taxon>Endopterygota</taxon>
        <taxon>Coleoptera</taxon>
        <taxon>Polyphaga</taxon>
        <taxon>Elateriformia</taxon>
        <taxon>Elateroidea</taxon>
        <taxon>Elateridae</taxon>
        <taxon>Agrypninae</taxon>
        <taxon>Pyrophorini</taxon>
        <taxon>Ignelater</taxon>
    </lineage>
</organism>
<evidence type="ECO:0000259" key="10">
    <source>
        <dbReference type="Pfam" id="PF14703"/>
    </source>
</evidence>
<feature type="transmembrane region" description="Helical" evidence="7">
    <location>
        <begin position="432"/>
        <end position="452"/>
    </location>
</feature>
<evidence type="ECO:0000256" key="2">
    <source>
        <dbReference type="ARBA" id="ARBA00007779"/>
    </source>
</evidence>
<dbReference type="AlphaFoldDB" id="A0A8K0DDZ9"/>
<keyword evidence="3" id="KW-0813">Transport</keyword>
<reference evidence="11" key="1">
    <citation type="submission" date="2019-08" db="EMBL/GenBank/DDBJ databases">
        <title>The genome of the North American firefly Photinus pyralis.</title>
        <authorList>
            <consortium name="Photinus pyralis genome working group"/>
            <person name="Fallon T.R."/>
            <person name="Sander Lower S.E."/>
            <person name="Weng J.-K."/>
        </authorList>
    </citation>
    <scope>NUCLEOTIDE SEQUENCE</scope>
    <source>
        <strain evidence="11">TRF0915ILg1</strain>
        <tissue evidence="11">Whole body</tissue>
    </source>
</reference>
<keyword evidence="4 7" id="KW-0812">Transmembrane</keyword>
<feature type="transmembrane region" description="Helical" evidence="7">
    <location>
        <begin position="388"/>
        <end position="412"/>
    </location>
</feature>
<dbReference type="Proteomes" id="UP000801492">
    <property type="component" value="Unassembled WGS sequence"/>
</dbReference>
<dbReference type="OrthoDB" id="1689567at2759"/>
<keyword evidence="12" id="KW-1185">Reference proteome</keyword>
<protein>
    <recommendedName>
        <fullName evidence="13">CSC1-like protein 2</fullName>
    </recommendedName>
</protein>
<dbReference type="Pfam" id="PF02714">
    <property type="entry name" value="RSN1_7TM"/>
    <property type="match status" value="1"/>
</dbReference>
<keyword evidence="5 7" id="KW-1133">Transmembrane helix</keyword>
<feature type="transmembrane region" description="Helical" evidence="7">
    <location>
        <begin position="637"/>
        <end position="654"/>
    </location>
</feature>
<dbReference type="InterPro" id="IPR045122">
    <property type="entry name" value="Csc1-like"/>
</dbReference>
<dbReference type="PANTHER" id="PTHR13018:SF5">
    <property type="entry name" value="RE44586P"/>
    <property type="match status" value="1"/>
</dbReference>
<evidence type="ECO:0000256" key="4">
    <source>
        <dbReference type="ARBA" id="ARBA00022692"/>
    </source>
</evidence>
<comment type="caution">
    <text evidence="11">The sequence shown here is derived from an EMBL/GenBank/DDBJ whole genome shotgun (WGS) entry which is preliminary data.</text>
</comment>
<comment type="subcellular location">
    <subcellularLocation>
        <location evidence="1">Membrane</location>
        <topology evidence="1">Multi-pass membrane protein</topology>
    </subcellularLocation>
</comment>
<evidence type="ECO:0000256" key="1">
    <source>
        <dbReference type="ARBA" id="ARBA00004141"/>
    </source>
</evidence>
<dbReference type="PANTHER" id="PTHR13018">
    <property type="entry name" value="PROBABLE MEMBRANE PROTEIN DUF221-RELATED"/>
    <property type="match status" value="1"/>
</dbReference>
<gene>
    <name evidence="11" type="ORF">ILUMI_04610</name>
</gene>
<feature type="transmembrane region" description="Helical" evidence="7">
    <location>
        <begin position="473"/>
        <end position="499"/>
    </location>
</feature>
<feature type="transmembrane region" description="Helical" evidence="7">
    <location>
        <begin position="43"/>
        <end position="60"/>
    </location>
</feature>
<accession>A0A8K0DDZ9</accession>
<evidence type="ECO:0000256" key="6">
    <source>
        <dbReference type="ARBA" id="ARBA00023136"/>
    </source>
</evidence>
<keyword evidence="6 7" id="KW-0472">Membrane</keyword>